<organism evidence="2 3">
    <name type="scientific">Methyloprofundus sedimenti</name>
    <dbReference type="NCBI Taxonomy" id="1420851"/>
    <lineage>
        <taxon>Bacteria</taxon>
        <taxon>Pseudomonadati</taxon>
        <taxon>Pseudomonadota</taxon>
        <taxon>Gammaproteobacteria</taxon>
        <taxon>Methylococcales</taxon>
        <taxon>Methylococcaceae</taxon>
        <taxon>Methyloprofundus</taxon>
    </lineage>
</organism>
<evidence type="ECO:0000313" key="2">
    <source>
        <dbReference type="EMBL" id="OQK16108.1"/>
    </source>
</evidence>
<dbReference type="PANTHER" id="PTHR42828:SF3">
    <property type="entry name" value="THREONYLCARBAMOYL-AMP SYNTHASE"/>
    <property type="match status" value="1"/>
</dbReference>
<dbReference type="AlphaFoldDB" id="A0A1V8M3M2"/>
<dbReference type="PROSITE" id="PS51163">
    <property type="entry name" value="YRDC"/>
    <property type="match status" value="1"/>
</dbReference>
<proteinExistence type="predicted"/>
<evidence type="ECO:0000259" key="1">
    <source>
        <dbReference type="PROSITE" id="PS51163"/>
    </source>
</evidence>
<name>A0A1V8M3M2_9GAMM</name>
<dbReference type="InterPro" id="IPR006070">
    <property type="entry name" value="Sua5-like_dom"/>
</dbReference>
<evidence type="ECO:0000313" key="3">
    <source>
        <dbReference type="Proteomes" id="UP000191980"/>
    </source>
</evidence>
<dbReference type="InterPro" id="IPR052532">
    <property type="entry name" value="SUA5_domain"/>
</dbReference>
<dbReference type="RefSeq" id="WP_080523488.1">
    <property type="nucleotide sequence ID" value="NZ_LPUF01000002.1"/>
</dbReference>
<dbReference type="Proteomes" id="UP000191980">
    <property type="component" value="Unassembled WGS sequence"/>
</dbReference>
<reference evidence="2 3" key="1">
    <citation type="submission" date="2015-12" db="EMBL/GenBank/DDBJ databases">
        <authorList>
            <person name="Shamseldin A."/>
            <person name="Moawad H."/>
            <person name="Abd El-Rahim W.M."/>
            <person name="Sadowsky M.J."/>
        </authorList>
    </citation>
    <scope>NUCLEOTIDE SEQUENCE [LARGE SCALE GENOMIC DNA]</scope>
    <source>
        <strain evidence="2 3">WF1</strain>
    </source>
</reference>
<dbReference type="OrthoDB" id="9781656at2"/>
<dbReference type="STRING" id="1420851.AU255_13455"/>
<dbReference type="PANTHER" id="PTHR42828">
    <property type="entry name" value="DHBP SYNTHASE RIBB-LIKE ALPHA/BETA DOMAIN-CONTAINING PROTEIN"/>
    <property type="match status" value="1"/>
</dbReference>
<accession>A0A1V8M3M2</accession>
<dbReference type="GO" id="GO:0003725">
    <property type="term" value="F:double-stranded RNA binding"/>
    <property type="evidence" value="ECO:0007669"/>
    <property type="project" value="InterPro"/>
</dbReference>
<protein>
    <submittedName>
        <fullName evidence="2">Threonylcarbamoyl-AMP synthase</fullName>
    </submittedName>
</protein>
<sequence length="207" mass="22933">MAHFIEIHPVNPQSRLIYQVVEIVRKGGVIVYPTDSGYALGCLIGEKKPLDTIKRIRHLDDKHNFSLVCKDLAQCSGFAKLSNDAHRLIKALTPGPFTFIVDATKDVPRRMLHAKRKTIGIRIPDNNIALAIVEELGKPLLSSSLILPGEEYALSDPYEIRERLENELDLIIDAGIVKSENSTIISCAGDQVEIVRQGIGEAPMLED</sequence>
<comment type="caution">
    <text evidence="2">The sequence shown here is derived from an EMBL/GenBank/DDBJ whole genome shotgun (WGS) entry which is preliminary data.</text>
</comment>
<dbReference type="NCBIfam" id="TIGR00057">
    <property type="entry name" value="L-threonylcarbamoyladenylate synthase"/>
    <property type="match status" value="1"/>
</dbReference>
<dbReference type="Gene3D" id="3.90.870.10">
    <property type="entry name" value="DHBP synthase"/>
    <property type="match status" value="1"/>
</dbReference>
<dbReference type="EMBL" id="LPUF01000002">
    <property type="protein sequence ID" value="OQK16108.1"/>
    <property type="molecule type" value="Genomic_DNA"/>
</dbReference>
<gene>
    <name evidence="2" type="ORF">AU255_13455</name>
</gene>
<dbReference type="Pfam" id="PF01300">
    <property type="entry name" value="Sua5_yciO_yrdC"/>
    <property type="match status" value="1"/>
</dbReference>
<dbReference type="InterPro" id="IPR017945">
    <property type="entry name" value="DHBP_synth_RibB-like_a/b_dom"/>
</dbReference>
<feature type="domain" description="YrdC-like" evidence="1">
    <location>
        <begin position="14"/>
        <end position="200"/>
    </location>
</feature>
<dbReference type="SUPFAM" id="SSF55821">
    <property type="entry name" value="YrdC/RibB"/>
    <property type="match status" value="1"/>
</dbReference>
<keyword evidence="3" id="KW-1185">Reference proteome</keyword>